<sequence length="96" mass="10913">MAISFTKSMLNRLNQEITEMESGIAELQKKTHKTRLKINQIEKDCKLSTSPSALSSKMSRITKLQAELKKISQQHLELSKEINKKKSTRAQLPSAE</sequence>
<feature type="coiled-coil region" evidence="1">
    <location>
        <begin position="10"/>
        <end position="81"/>
    </location>
</feature>
<dbReference type="RefSeq" id="WP_171717006.1">
    <property type="nucleotide sequence ID" value="NZ_WHOB01000021.1"/>
</dbReference>
<evidence type="ECO:0000313" key="3">
    <source>
        <dbReference type="Proteomes" id="UP000596857"/>
    </source>
</evidence>
<comment type="caution">
    <text evidence="2">The sequence shown here is derived from an EMBL/GenBank/DDBJ whole genome shotgun (WGS) entry which is preliminary data.</text>
</comment>
<dbReference type="Gene3D" id="1.10.287.1490">
    <property type="match status" value="1"/>
</dbReference>
<keyword evidence="1" id="KW-0175">Coiled coil</keyword>
<protein>
    <submittedName>
        <fullName evidence="2">Uncharacterized protein</fullName>
    </submittedName>
</protein>
<dbReference type="EMBL" id="WHOB01000021">
    <property type="protein sequence ID" value="NOU79080.1"/>
    <property type="molecule type" value="Genomic_DNA"/>
</dbReference>
<dbReference type="Proteomes" id="UP000596857">
    <property type="component" value="Unassembled WGS sequence"/>
</dbReference>
<accession>A0ABX1YDM4</accession>
<reference evidence="2 3" key="1">
    <citation type="submission" date="2019-10" db="EMBL/GenBank/DDBJ databases">
        <title>Description of Paenibacillus terricola sp. nov.</title>
        <authorList>
            <person name="Carlier A."/>
            <person name="Qi S."/>
        </authorList>
    </citation>
    <scope>NUCLEOTIDE SEQUENCE [LARGE SCALE GENOMIC DNA]</scope>
    <source>
        <strain evidence="2 3">LMG 31459</strain>
    </source>
</reference>
<evidence type="ECO:0000313" key="2">
    <source>
        <dbReference type="EMBL" id="NOU79080.1"/>
    </source>
</evidence>
<gene>
    <name evidence="2" type="ORF">GC101_09315</name>
</gene>
<proteinExistence type="predicted"/>
<name>A0ABX1YDM4_9BACL</name>
<organism evidence="2 3">
    <name type="scientific">Paenibacillus phytohabitans</name>
    <dbReference type="NCBI Taxonomy" id="2654978"/>
    <lineage>
        <taxon>Bacteria</taxon>
        <taxon>Bacillati</taxon>
        <taxon>Bacillota</taxon>
        <taxon>Bacilli</taxon>
        <taxon>Bacillales</taxon>
        <taxon>Paenibacillaceae</taxon>
        <taxon>Paenibacillus</taxon>
    </lineage>
</organism>
<keyword evidence="3" id="KW-1185">Reference proteome</keyword>
<evidence type="ECO:0000256" key="1">
    <source>
        <dbReference type="SAM" id="Coils"/>
    </source>
</evidence>